<dbReference type="Proteomes" id="UP001174909">
    <property type="component" value="Unassembled WGS sequence"/>
</dbReference>
<evidence type="ECO:0000259" key="9">
    <source>
        <dbReference type="PROSITE" id="PS50016"/>
    </source>
</evidence>
<dbReference type="PANTHER" id="PTHR46453">
    <property type="entry name" value="PROTEIN KINASE C-BINDING PROTEIN 1"/>
    <property type="match status" value="1"/>
</dbReference>
<dbReference type="SUPFAM" id="SSF144232">
    <property type="entry name" value="HIT/MYND zinc finger-like"/>
    <property type="match status" value="1"/>
</dbReference>
<dbReference type="PROSITE" id="PS50014">
    <property type="entry name" value="BROMODOMAIN_2"/>
    <property type="match status" value="1"/>
</dbReference>
<dbReference type="PANTHER" id="PTHR46453:SF5">
    <property type="entry name" value="PROTEIN KINASE C-BINDING PROTEIN 1 ISOFORM X1"/>
    <property type="match status" value="1"/>
</dbReference>
<feature type="region of interest" description="Disordered" evidence="7">
    <location>
        <begin position="1136"/>
        <end position="1156"/>
    </location>
</feature>
<dbReference type="GO" id="GO:0016301">
    <property type="term" value="F:kinase activity"/>
    <property type="evidence" value="ECO:0007669"/>
    <property type="project" value="UniProtKB-KW"/>
</dbReference>
<feature type="compositionally biased region" description="Pro residues" evidence="7">
    <location>
        <begin position="698"/>
        <end position="717"/>
    </location>
</feature>
<evidence type="ECO:0000256" key="7">
    <source>
        <dbReference type="SAM" id="MobiDB-lite"/>
    </source>
</evidence>
<feature type="domain" description="PHD-type" evidence="9">
    <location>
        <begin position="175"/>
        <end position="222"/>
    </location>
</feature>
<dbReference type="PROSITE" id="PS01359">
    <property type="entry name" value="ZF_PHD_1"/>
    <property type="match status" value="1"/>
</dbReference>
<dbReference type="GO" id="GO:0003714">
    <property type="term" value="F:transcription corepressor activity"/>
    <property type="evidence" value="ECO:0007669"/>
    <property type="project" value="TreeGrafter"/>
</dbReference>
<dbReference type="InterPro" id="IPR019786">
    <property type="entry name" value="Zinc_finger_PHD-type_CS"/>
</dbReference>
<feature type="compositionally biased region" description="Gly residues" evidence="7">
    <location>
        <begin position="591"/>
        <end position="600"/>
    </location>
</feature>
<feature type="region of interest" description="Disordered" evidence="7">
    <location>
        <begin position="1"/>
        <end position="147"/>
    </location>
</feature>
<keyword evidence="4 5" id="KW-0103">Bromodomain</keyword>
<dbReference type="Gene3D" id="3.30.40.10">
    <property type="entry name" value="Zinc/RING finger domain, C3HC4 (zinc finger)"/>
    <property type="match status" value="1"/>
</dbReference>
<evidence type="ECO:0000256" key="4">
    <source>
        <dbReference type="ARBA" id="ARBA00023117"/>
    </source>
</evidence>
<dbReference type="InterPro" id="IPR047268">
    <property type="entry name" value="PWWP_BS69"/>
</dbReference>
<feature type="compositionally biased region" description="Polar residues" evidence="7">
    <location>
        <begin position="552"/>
        <end position="562"/>
    </location>
</feature>
<comment type="caution">
    <text evidence="12">The sequence shown here is derived from an EMBL/GenBank/DDBJ whole genome shotgun (WGS) entry which is preliminary data.</text>
</comment>
<dbReference type="AlphaFoldDB" id="A0AA35WZK0"/>
<feature type="compositionally biased region" description="Pro residues" evidence="7">
    <location>
        <begin position="70"/>
        <end position="79"/>
    </location>
</feature>
<keyword evidence="12" id="KW-0808">Transferase</keyword>
<dbReference type="SUPFAM" id="SSF47370">
    <property type="entry name" value="Bromodomain"/>
    <property type="match status" value="1"/>
</dbReference>
<keyword evidence="2 6" id="KW-0863">Zinc-finger</keyword>
<dbReference type="PROSITE" id="PS50016">
    <property type="entry name" value="ZF_PHD_2"/>
    <property type="match status" value="1"/>
</dbReference>
<feature type="region of interest" description="Disordered" evidence="7">
    <location>
        <begin position="586"/>
        <end position="608"/>
    </location>
</feature>
<evidence type="ECO:0000259" key="8">
    <source>
        <dbReference type="PROSITE" id="PS50014"/>
    </source>
</evidence>
<gene>
    <name evidence="12" type="ORF">GBAR_LOCUS18272</name>
</gene>
<name>A0AA35WZK0_GEOBA</name>
<feature type="region of interest" description="Disordered" evidence="7">
    <location>
        <begin position="1188"/>
        <end position="1217"/>
    </location>
</feature>
<reference evidence="12" key="1">
    <citation type="submission" date="2023-03" db="EMBL/GenBank/DDBJ databases">
        <authorList>
            <person name="Steffen K."/>
            <person name="Cardenas P."/>
        </authorList>
    </citation>
    <scope>NUCLEOTIDE SEQUENCE</scope>
</reference>
<feature type="region of interest" description="Disordered" evidence="7">
    <location>
        <begin position="653"/>
        <end position="798"/>
    </location>
</feature>
<sequence>MAETEAVAQSSGGISSDTATVPPAVEKPGQTGEDTAASGTEGPSGAGSLPPPPGLSDHPPATTSTQKTPSPSPRPPTHPTPSHVAVPSSHSSPSNGVVRRETGSVGSPGSNGSDEYKQEEDEEEDQEEGAGIGKEAESKRTPGFGLPRKVPILRLKKKGDEMNVVFEKQDASKNDSYCWVCHDGGDVLCCDRCPRVFHVQCSGLPKEPEGEEEWFCPVCKNIDRRTKRSRPPNLRDLLLLAVRRMMFPGTEIFQHPVPSDILKHYKEYIFFPMYLNKIKERVEEEHYGTTRQFLHDTEWILHNCIIYNGAKHALTKIAKGIVKVCKEDMREIELCPSCYKLTVVQPEEWFCIPCSTPHRVVLAKVRGYPLWPAKLISETTDKCDVRFFGQHDRSLVPKSCIQELTGPPPTPSSKTQYWNIAMYELRKYRENIDAMYREMGGTKPATPTKAPEPSSLKPGARAKPMAEPNLQKTEEEEAPSNQGAQILSYLPFSPQLVEVIPSMSEAEVGHGNAATLMSSPPGSTPSSPASEGGLQIDDSSWRRKERSPAKPQPSTEGFMSVGRRTQNSLQSVLDTVELGPVVPALTPGTPLLGGGSGARGVAGPRAKKRGLAGVVSILSKKLALSEDGDPDYEEGNNHPLFSRCYDDQGKTAIAEIDPEPKRPVRKVKKPGEKDTEPSPKKAARAQSLKPVVGTPEPGNSPSPRPVPVPLAPFPSTTPQPSSFSSLRVENPRKEKPKTSTAGKPKRGRPPKQRPLKPPKSQATPITFPAPPVMTTPTSVLTTPTSTVSTLSHDSSEVRRMLSGGSPALAMGREGGEGGEGVEGTGLLAETMRKVDRSFRAKLLAGSAEDLGYQYFVEKLMSSIKTVLIEMLSQFEAKGKLGAKVIREQLHSAWPVPGSRSSHDQLRRELLEQLKQELEVVRAAADMEREQVVSEVRRQAEAEKEIAIAETKKKKWVSSCVCVCTYLELCPLPTQCSYCMKEALYNCCWNANYCNESCQQAHWPEHMKSCVQARQSATPAPEAPPTPQSRQTGFSAATPTDPQTFAFAPPPRTGTSGTGHIVIPHTTPQSSRDVGGASEPMLHYAQSAAHADPRSEQAGLDKAMTRIEHVPNESGLLSGHQASQHMLLLHQAAAVHGQHSLQSHAPTAPQPTLQRSSCNKNSVISGIRSHPSSASLYQPLVAQIVDGTRDTSSHNLPSGMPHPSSPASPVSEHSTVHNPPGFSWPYQQPVIISSTDGYPLPMLQSSVAQPQHQSYFNKAF</sequence>
<dbReference type="Pfam" id="PF00628">
    <property type="entry name" value="PHD"/>
    <property type="match status" value="1"/>
</dbReference>
<evidence type="ECO:0000256" key="1">
    <source>
        <dbReference type="ARBA" id="ARBA00022723"/>
    </source>
</evidence>
<feature type="compositionally biased region" description="Basic residues" evidence="7">
    <location>
        <begin position="743"/>
        <end position="756"/>
    </location>
</feature>
<feature type="domain" description="Bromo" evidence="8">
    <location>
        <begin position="245"/>
        <end position="315"/>
    </location>
</feature>
<dbReference type="CDD" id="cd20159">
    <property type="entry name" value="PWWP_BS69"/>
    <property type="match status" value="1"/>
</dbReference>
<evidence type="ECO:0000256" key="2">
    <source>
        <dbReference type="ARBA" id="ARBA00022771"/>
    </source>
</evidence>
<evidence type="ECO:0000256" key="6">
    <source>
        <dbReference type="PROSITE-ProRule" id="PRU00134"/>
    </source>
</evidence>
<dbReference type="InterPro" id="IPR013083">
    <property type="entry name" value="Znf_RING/FYVE/PHD"/>
</dbReference>
<feature type="region of interest" description="Disordered" evidence="7">
    <location>
        <begin position="512"/>
        <end position="562"/>
    </location>
</feature>
<feature type="compositionally biased region" description="Basic and acidic residues" evidence="7">
    <location>
        <begin position="539"/>
        <end position="548"/>
    </location>
</feature>
<feature type="compositionally biased region" description="Polar residues" evidence="7">
    <location>
        <begin position="104"/>
        <end position="113"/>
    </location>
</feature>
<dbReference type="CDD" id="cd06503">
    <property type="entry name" value="ATP-synt_Fo_b"/>
    <property type="match status" value="1"/>
</dbReference>
<accession>A0AA35WZK0</accession>
<feature type="compositionally biased region" description="Low complexity" evidence="7">
    <location>
        <begin position="55"/>
        <end position="69"/>
    </location>
</feature>
<dbReference type="Pfam" id="PF00439">
    <property type="entry name" value="Bromodomain"/>
    <property type="match status" value="1"/>
</dbReference>
<dbReference type="InterPro" id="IPR001487">
    <property type="entry name" value="Bromodomain"/>
</dbReference>
<evidence type="ECO:0000259" key="11">
    <source>
        <dbReference type="PROSITE" id="PS50865"/>
    </source>
</evidence>
<dbReference type="SMART" id="SM00297">
    <property type="entry name" value="BROMO"/>
    <property type="match status" value="1"/>
</dbReference>
<dbReference type="GO" id="GO:0005737">
    <property type="term" value="C:cytoplasm"/>
    <property type="evidence" value="ECO:0007669"/>
    <property type="project" value="TreeGrafter"/>
</dbReference>
<evidence type="ECO:0000256" key="5">
    <source>
        <dbReference type="PROSITE-ProRule" id="PRU00035"/>
    </source>
</evidence>
<proteinExistence type="predicted"/>
<dbReference type="PROSITE" id="PS50865">
    <property type="entry name" value="ZF_MYND_2"/>
    <property type="match status" value="1"/>
</dbReference>
<dbReference type="InterPro" id="IPR002893">
    <property type="entry name" value="Znf_MYND"/>
</dbReference>
<dbReference type="Gene3D" id="1.20.920.10">
    <property type="entry name" value="Bromodomain-like"/>
    <property type="match status" value="1"/>
</dbReference>
<feature type="domain" description="MYND-type" evidence="11">
    <location>
        <begin position="975"/>
        <end position="1009"/>
    </location>
</feature>
<feature type="compositionally biased region" description="Basic and acidic residues" evidence="7">
    <location>
        <begin position="669"/>
        <end position="679"/>
    </location>
</feature>
<evidence type="ECO:0000313" key="13">
    <source>
        <dbReference type="Proteomes" id="UP001174909"/>
    </source>
</evidence>
<dbReference type="SMART" id="SM00293">
    <property type="entry name" value="PWWP"/>
    <property type="match status" value="1"/>
</dbReference>
<dbReference type="InterPro" id="IPR011011">
    <property type="entry name" value="Znf_FYVE_PHD"/>
</dbReference>
<dbReference type="EMBL" id="CASHTH010002598">
    <property type="protein sequence ID" value="CAI8032307.1"/>
    <property type="molecule type" value="Genomic_DNA"/>
</dbReference>
<feature type="compositionally biased region" description="Polar residues" evidence="7">
    <location>
        <begin position="1138"/>
        <end position="1156"/>
    </location>
</feature>
<evidence type="ECO:0000313" key="12">
    <source>
        <dbReference type="EMBL" id="CAI8032307.1"/>
    </source>
</evidence>
<dbReference type="SUPFAM" id="SSF57903">
    <property type="entry name" value="FYVE/PHD zinc finger"/>
    <property type="match status" value="1"/>
</dbReference>
<feature type="compositionally biased region" description="Polar residues" evidence="7">
    <location>
        <begin position="1204"/>
        <end position="1216"/>
    </location>
</feature>
<dbReference type="PROSITE" id="PS01360">
    <property type="entry name" value="ZF_MYND_1"/>
    <property type="match status" value="1"/>
</dbReference>
<feature type="compositionally biased region" description="Low complexity" evidence="7">
    <location>
        <begin position="80"/>
        <end position="97"/>
    </location>
</feature>
<dbReference type="SUPFAM" id="SSF63748">
    <property type="entry name" value="Tudor/PWWP/MBT"/>
    <property type="match status" value="1"/>
</dbReference>
<dbReference type="InterPro" id="IPR057053">
    <property type="entry name" value="MYND_ZMYND11_ZMYD8"/>
</dbReference>
<protein>
    <submittedName>
        <fullName evidence="12">Protein kinase C-binding protein 1</fullName>
    </submittedName>
</protein>
<dbReference type="InterPro" id="IPR001965">
    <property type="entry name" value="Znf_PHD"/>
</dbReference>
<keyword evidence="12" id="KW-0418">Kinase</keyword>
<dbReference type="GO" id="GO:0005634">
    <property type="term" value="C:nucleus"/>
    <property type="evidence" value="ECO:0007669"/>
    <property type="project" value="TreeGrafter"/>
</dbReference>
<dbReference type="PROSITE" id="PS50812">
    <property type="entry name" value="PWWP"/>
    <property type="match status" value="1"/>
</dbReference>
<feature type="region of interest" description="Disordered" evidence="7">
    <location>
        <begin position="439"/>
        <end position="481"/>
    </location>
</feature>
<keyword evidence="3" id="KW-0862">Zinc</keyword>
<dbReference type="InterPro" id="IPR019787">
    <property type="entry name" value="Znf_PHD-finger"/>
</dbReference>
<feature type="compositionally biased region" description="Low complexity" evidence="7">
    <location>
        <begin position="441"/>
        <end position="451"/>
    </location>
</feature>
<evidence type="ECO:0000259" key="10">
    <source>
        <dbReference type="PROSITE" id="PS50812"/>
    </source>
</evidence>
<evidence type="ECO:0000256" key="3">
    <source>
        <dbReference type="ARBA" id="ARBA00022833"/>
    </source>
</evidence>
<dbReference type="Pfam" id="PF24324">
    <property type="entry name" value="MYND_ZMYND11_ZMYD8"/>
    <property type="match status" value="1"/>
</dbReference>
<keyword evidence="1" id="KW-0479">Metal-binding</keyword>
<feature type="compositionally biased region" description="Low complexity" evidence="7">
    <location>
        <begin position="518"/>
        <end position="530"/>
    </location>
</feature>
<dbReference type="SMART" id="SM00249">
    <property type="entry name" value="PHD"/>
    <property type="match status" value="1"/>
</dbReference>
<dbReference type="GO" id="GO:0008270">
    <property type="term" value="F:zinc ion binding"/>
    <property type="evidence" value="ECO:0007669"/>
    <property type="project" value="UniProtKB-KW"/>
</dbReference>
<feature type="region of interest" description="Disordered" evidence="7">
    <location>
        <begin position="1013"/>
        <end position="1060"/>
    </location>
</feature>
<feature type="compositionally biased region" description="Polar residues" evidence="7">
    <location>
        <begin position="7"/>
        <end position="19"/>
    </location>
</feature>
<feature type="compositionally biased region" description="Low complexity" evidence="7">
    <location>
        <begin position="774"/>
        <end position="791"/>
    </location>
</feature>
<feature type="compositionally biased region" description="Acidic residues" evidence="7">
    <location>
        <begin position="117"/>
        <end position="128"/>
    </location>
</feature>
<feature type="domain" description="PWWP" evidence="10">
    <location>
        <begin position="357"/>
        <end position="397"/>
    </location>
</feature>
<dbReference type="Gene3D" id="6.10.140.2220">
    <property type="match status" value="1"/>
</dbReference>
<dbReference type="InterPro" id="IPR000313">
    <property type="entry name" value="PWWP_dom"/>
</dbReference>
<dbReference type="Gene3D" id="2.30.30.140">
    <property type="match status" value="1"/>
</dbReference>
<dbReference type="InterPro" id="IPR036427">
    <property type="entry name" value="Bromodomain-like_sf"/>
</dbReference>
<keyword evidence="13" id="KW-1185">Reference proteome</keyword>
<feature type="compositionally biased region" description="Polar residues" evidence="7">
    <location>
        <begin position="1027"/>
        <end position="1042"/>
    </location>
</feature>
<organism evidence="12 13">
    <name type="scientific">Geodia barretti</name>
    <name type="common">Barrett's horny sponge</name>
    <dbReference type="NCBI Taxonomy" id="519541"/>
    <lineage>
        <taxon>Eukaryota</taxon>
        <taxon>Metazoa</taxon>
        <taxon>Porifera</taxon>
        <taxon>Demospongiae</taxon>
        <taxon>Heteroscleromorpha</taxon>
        <taxon>Tetractinellida</taxon>
        <taxon>Astrophorina</taxon>
        <taxon>Geodiidae</taxon>
        <taxon>Geodia</taxon>
    </lineage>
</organism>